<protein>
    <recommendedName>
        <fullName evidence="3">TonB-dependent receptor</fullName>
    </recommendedName>
</protein>
<organism evidence="1 2">
    <name type="scientific">Capnocytophaga canis</name>
    <dbReference type="NCBI Taxonomy" id="1848903"/>
    <lineage>
        <taxon>Bacteria</taxon>
        <taxon>Pseudomonadati</taxon>
        <taxon>Bacteroidota</taxon>
        <taxon>Flavobacteriia</taxon>
        <taxon>Flavobacteriales</taxon>
        <taxon>Flavobacteriaceae</taxon>
        <taxon>Capnocytophaga</taxon>
    </lineage>
</organism>
<evidence type="ECO:0000313" key="2">
    <source>
        <dbReference type="Proteomes" id="UP000045051"/>
    </source>
</evidence>
<dbReference type="Pfam" id="PF13620">
    <property type="entry name" value="CarboxypepD_reg"/>
    <property type="match status" value="1"/>
</dbReference>
<dbReference type="RefSeq" id="WP_082024935.1">
    <property type="nucleotide sequence ID" value="NZ_CDOI01000068.1"/>
</dbReference>
<gene>
    <name evidence="1" type="ORF">CCAND38_160023</name>
</gene>
<dbReference type="InterPro" id="IPR008969">
    <property type="entry name" value="CarboxyPept-like_regulatory"/>
</dbReference>
<dbReference type="Proteomes" id="UP000045051">
    <property type="component" value="Unassembled WGS sequence"/>
</dbReference>
<sequence length="885" mass="103553">MKNLRNNIVFFIFCFVSVSVFGQELNGYVTDTLNNPLQNANVIAFPKQHDDNTPVFSISDEKGRYRLLLKPKVTYEVKVSYLGFTSQTFVYESTKGVTIHNFRLVPSTETLDDVEVTYQRPITFQKDTTTYLVEAFTTGKERKLEEQLQKLPNVEVNSQGNITFKGKNVSTLLIEDKPFFSGSTTLGVKNIPADAVDKIQFIENYNQVSFLKDVTDNKEIAINIKLRKNKKEFIFGDLQAGYGNTDYGLLHAALFSYSPDFSANYIGDYNNFGSHVFSKEDARRFQGGMSAFIENPHRKDNLVEFTTENNNVIKNESLLNAFNVNFILNSKFNISAYAIVHKNTIEEKRNYFYNYLETNILENRQQQKQFRNNLAMFNFELNFTPKIGTKWKYNIHSNITESKDISDLLSNYYNLSQSIYFPQKKFDIDLKQYLERHQSHHAKLKTTFVVNHSFERKYIDNQWLSNKPMMNDLLPISVDNSYDISSIERTDNQLFNLLYKQYRIIDNRNHVYFSIGNNLSTASHQLYSFQSLTNGSTNDFTSSVFTNSVDYLLNDSFFNVEYKIKIGKWINRFSNKIRFYQLENKSLIGNVSFNKWAYEPEVNSEYDFNSSETVEGNYKLTNELPSFNNLTEHYTLKDFNMLFKGNSLLRNEGYHIFNLMYYKSNIYKNYFLTSLFNYTQKNNPISYDVVQQNVNQFYSPIQMKTPEKMWFFNLVANKKISVFRFLISSSFRGFYYNRNINTKSANISHNVQSINLITKTLSLKNYEFNVGYSHQFNQFKSNFSDSFQRQSLQIETKISAVKNCTLDIAYKWHNLIKTNAKNQYNDLKVSVLYRKEKSPLGVEVKIHNLLDTKVNYQKTTSDYLISEQEISVLPRLFLISLIYDI</sequence>
<reference evidence="1 2" key="1">
    <citation type="submission" date="2015-01" db="EMBL/GenBank/DDBJ databases">
        <authorList>
            <person name="Xiang T."/>
            <person name="Song Y."/>
            <person name="Huang L."/>
            <person name="Wang B."/>
            <person name="Wu P."/>
        </authorList>
    </citation>
    <scope>NUCLEOTIDE SEQUENCE [LARGE SCALE GENOMIC DNA]</scope>
    <source>
        <strain evidence="1 2">CcD38</strain>
    </source>
</reference>
<accession>A0A0B7I353</accession>
<evidence type="ECO:0008006" key="3">
    <source>
        <dbReference type="Google" id="ProtNLM"/>
    </source>
</evidence>
<dbReference type="Gene3D" id="2.60.40.1120">
    <property type="entry name" value="Carboxypeptidase-like, regulatory domain"/>
    <property type="match status" value="1"/>
</dbReference>
<dbReference type="SUPFAM" id="SSF49464">
    <property type="entry name" value="Carboxypeptidase regulatory domain-like"/>
    <property type="match status" value="1"/>
</dbReference>
<name>A0A0B7I353_9FLAO</name>
<dbReference type="SUPFAM" id="SSF56935">
    <property type="entry name" value="Porins"/>
    <property type="match status" value="1"/>
</dbReference>
<proteinExistence type="predicted"/>
<dbReference type="EMBL" id="CDOI01000068">
    <property type="protein sequence ID" value="CEN44213.1"/>
    <property type="molecule type" value="Genomic_DNA"/>
</dbReference>
<dbReference type="AlphaFoldDB" id="A0A0B7I353"/>
<evidence type="ECO:0000313" key="1">
    <source>
        <dbReference type="EMBL" id="CEN44213.1"/>
    </source>
</evidence>
<keyword evidence="2" id="KW-1185">Reference proteome</keyword>